<dbReference type="GO" id="GO:0003676">
    <property type="term" value="F:nucleic acid binding"/>
    <property type="evidence" value="ECO:0007669"/>
    <property type="project" value="InterPro"/>
</dbReference>
<dbReference type="SMART" id="SM00479">
    <property type="entry name" value="EXOIII"/>
    <property type="match status" value="1"/>
</dbReference>
<evidence type="ECO:0000313" key="8">
    <source>
        <dbReference type="Proteomes" id="UP000509510"/>
    </source>
</evidence>
<dbReference type="InterPro" id="IPR047021">
    <property type="entry name" value="REXO1/3/4-like"/>
</dbReference>
<evidence type="ECO:0000256" key="2">
    <source>
        <dbReference type="ARBA" id="ARBA00022722"/>
    </source>
</evidence>
<dbReference type="SUPFAM" id="SSF53098">
    <property type="entry name" value="Ribonuclease H-like"/>
    <property type="match status" value="1"/>
</dbReference>
<evidence type="ECO:0000256" key="1">
    <source>
        <dbReference type="ARBA" id="ARBA00006357"/>
    </source>
</evidence>
<sequence length="615" mass="68312">MFTPLGLFKAIACPEGKECQLLTCVFSHQDNTKPPEPQPVPQSTLAKDEPRLQEPAQKRRKVEHNEQTRTASVRPEMAADRRRDTEKQSSREISNLHSVSRNISPPPTKSRLKEEGTKAKPVATPTSTAKNGPSPVKRKVPKESLNPRMLKKAPATHSVRSSILQKLHAAMSALNGKMASLKDNEKSSLVLSPDELVVMALDEEQKVAKDNPSVYGNVVKLRIVKLQKMSLEDWGKEVLVHLNARYYKVEAPKPDQQAKKFTTDMEEDEEIAISRMLRTELKGKETFGYITSIPSQDEIEQAKSGIETAQGWEKCDRCARRFQVFPGRREDGTLATGGHCTYHPGKIIRPARKATDHITGQADAHFPCCNESVGTSAGCTKADHHVFKVSEAKRLAAVLQFEETPTHDDGKGPRKPVTFDCEMAYTTFGMELVRLTALSWPAGEMLVDVLVKPLGEILDLNSRYSGIFPEHYANAIPYGTPVPENTPAKEEGEISAPPMRVVDSPAAARALLFEFLDPDTPLIGHAIDNDLNATRIIHPTIIDTVLLYPHPRGLPIRYSLKHLTKLHLERDIQMGGDKGHDSKEDALATGDLVRLKVVEKAKVIKRAGWTFKHHA</sequence>
<evidence type="ECO:0000256" key="4">
    <source>
        <dbReference type="ARBA" id="ARBA00022839"/>
    </source>
</evidence>
<name>A0A7H8RC55_TALRU</name>
<dbReference type="KEGG" id="trg:TRUGW13939_10233"/>
<dbReference type="OrthoDB" id="3996471at2759"/>
<dbReference type="Gene3D" id="3.30.420.10">
    <property type="entry name" value="Ribonuclease H-like superfamily/Ribonuclease H"/>
    <property type="match status" value="1"/>
</dbReference>
<protein>
    <recommendedName>
        <fullName evidence="6">Exonuclease domain-containing protein</fullName>
    </recommendedName>
</protein>
<dbReference type="PANTHER" id="PTHR12801">
    <property type="entry name" value="RNA EXONUCLEASE REXO1 / RECO3 FAMILY MEMBER-RELATED"/>
    <property type="match status" value="1"/>
</dbReference>
<evidence type="ECO:0000256" key="5">
    <source>
        <dbReference type="SAM" id="MobiDB-lite"/>
    </source>
</evidence>
<dbReference type="CDD" id="cd06145">
    <property type="entry name" value="REX1_like"/>
    <property type="match status" value="1"/>
</dbReference>
<dbReference type="GO" id="GO:0005634">
    <property type="term" value="C:nucleus"/>
    <property type="evidence" value="ECO:0007669"/>
    <property type="project" value="TreeGrafter"/>
</dbReference>
<dbReference type="InterPro" id="IPR013520">
    <property type="entry name" value="Ribonucl_H"/>
</dbReference>
<dbReference type="InterPro" id="IPR012337">
    <property type="entry name" value="RNaseH-like_sf"/>
</dbReference>
<dbReference type="GO" id="GO:0004527">
    <property type="term" value="F:exonuclease activity"/>
    <property type="evidence" value="ECO:0007669"/>
    <property type="project" value="UniProtKB-KW"/>
</dbReference>
<comment type="similarity">
    <text evidence="1">Belongs to the REXO1/REXO3 family.</text>
</comment>
<evidence type="ECO:0000313" key="7">
    <source>
        <dbReference type="EMBL" id="QKX63065.1"/>
    </source>
</evidence>
<keyword evidence="4" id="KW-0269">Exonuclease</keyword>
<organism evidence="7 8">
    <name type="scientific">Talaromyces rugulosus</name>
    <name type="common">Penicillium rugulosum</name>
    <dbReference type="NCBI Taxonomy" id="121627"/>
    <lineage>
        <taxon>Eukaryota</taxon>
        <taxon>Fungi</taxon>
        <taxon>Dikarya</taxon>
        <taxon>Ascomycota</taxon>
        <taxon>Pezizomycotina</taxon>
        <taxon>Eurotiomycetes</taxon>
        <taxon>Eurotiomycetidae</taxon>
        <taxon>Eurotiales</taxon>
        <taxon>Trichocomaceae</taxon>
        <taxon>Talaromyces</taxon>
        <taxon>Talaromyces sect. Islandici</taxon>
    </lineage>
</organism>
<proteinExistence type="inferred from homology"/>
<dbReference type="PANTHER" id="PTHR12801:SF112">
    <property type="entry name" value="RNA EXONUCLEASE 3"/>
    <property type="match status" value="1"/>
</dbReference>
<evidence type="ECO:0000256" key="3">
    <source>
        <dbReference type="ARBA" id="ARBA00022801"/>
    </source>
</evidence>
<dbReference type="AlphaFoldDB" id="A0A7H8RC55"/>
<dbReference type="EMBL" id="CP055902">
    <property type="protein sequence ID" value="QKX63065.1"/>
    <property type="molecule type" value="Genomic_DNA"/>
</dbReference>
<evidence type="ECO:0000259" key="6">
    <source>
        <dbReference type="SMART" id="SM00479"/>
    </source>
</evidence>
<dbReference type="InterPro" id="IPR036397">
    <property type="entry name" value="RNaseH_sf"/>
</dbReference>
<feature type="compositionally biased region" description="Polar residues" evidence="5">
    <location>
        <begin position="91"/>
        <end position="103"/>
    </location>
</feature>
<accession>A0A7H8RC55</accession>
<keyword evidence="3" id="KW-0378">Hydrolase</keyword>
<keyword evidence="2" id="KW-0540">Nuclease</keyword>
<dbReference type="GeneID" id="55997714"/>
<dbReference type="Proteomes" id="UP000509510">
    <property type="component" value="Chromosome V"/>
</dbReference>
<dbReference type="RefSeq" id="XP_035349239.1">
    <property type="nucleotide sequence ID" value="XM_035493346.1"/>
</dbReference>
<feature type="region of interest" description="Disordered" evidence="5">
    <location>
        <begin position="29"/>
        <end position="141"/>
    </location>
</feature>
<feature type="domain" description="Exonuclease" evidence="6">
    <location>
        <begin position="415"/>
        <end position="602"/>
    </location>
</feature>
<reference evidence="8" key="1">
    <citation type="submission" date="2020-06" db="EMBL/GenBank/DDBJ databases">
        <title>A chromosome-scale genome assembly of Talaromyces rugulosus W13939.</title>
        <authorList>
            <person name="Wang B."/>
            <person name="Guo L."/>
            <person name="Ye K."/>
            <person name="Wang L."/>
        </authorList>
    </citation>
    <scope>NUCLEOTIDE SEQUENCE [LARGE SCALE GENOMIC DNA]</scope>
    <source>
        <strain evidence="8">W13939</strain>
    </source>
</reference>
<dbReference type="InterPro" id="IPR034922">
    <property type="entry name" value="REX1-like_exo"/>
</dbReference>
<feature type="compositionally biased region" description="Basic and acidic residues" evidence="5">
    <location>
        <begin position="77"/>
        <end position="90"/>
    </location>
</feature>
<keyword evidence="8" id="KW-1185">Reference proteome</keyword>
<gene>
    <name evidence="7" type="ORF">TRUGW13939_10233</name>
</gene>